<reference evidence="1" key="1">
    <citation type="submission" date="2014-09" db="EMBL/GenBank/DDBJ databases">
        <authorList>
            <person name="Magalhaes I.L.F."/>
            <person name="Oliveira U."/>
            <person name="Santos F.R."/>
            <person name="Vidigal T.H.D.A."/>
            <person name="Brescovit A.D."/>
            <person name="Santos A.J."/>
        </authorList>
    </citation>
    <scope>NUCLEOTIDE SEQUENCE</scope>
    <source>
        <tissue evidence="1">Shoot tissue taken approximately 20 cm above the soil surface</tissue>
    </source>
</reference>
<protein>
    <submittedName>
        <fullName evidence="1">Uncharacterized protein</fullName>
    </submittedName>
</protein>
<accession>A0A0A9H749</accession>
<evidence type="ECO:0000313" key="1">
    <source>
        <dbReference type="EMBL" id="JAE32572.1"/>
    </source>
</evidence>
<dbReference type="EMBL" id="GBRH01165324">
    <property type="protein sequence ID" value="JAE32572.1"/>
    <property type="molecule type" value="Transcribed_RNA"/>
</dbReference>
<name>A0A0A9H749_ARUDO</name>
<organism evidence="1">
    <name type="scientific">Arundo donax</name>
    <name type="common">Giant reed</name>
    <name type="synonym">Donax arundinaceus</name>
    <dbReference type="NCBI Taxonomy" id="35708"/>
    <lineage>
        <taxon>Eukaryota</taxon>
        <taxon>Viridiplantae</taxon>
        <taxon>Streptophyta</taxon>
        <taxon>Embryophyta</taxon>
        <taxon>Tracheophyta</taxon>
        <taxon>Spermatophyta</taxon>
        <taxon>Magnoliopsida</taxon>
        <taxon>Liliopsida</taxon>
        <taxon>Poales</taxon>
        <taxon>Poaceae</taxon>
        <taxon>PACMAD clade</taxon>
        <taxon>Arundinoideae</taxon>
        <taxon>Arundineae</taxon>
        <taxon>Arundo</taxon>
    </lineage>
</organism>
<sequence length="47" mass="5336">MEGFCYFMRNLAVAFAYLCVREGSNNPNPWHGLVLSCQIGLRSLLML</sequence>
<reference evidence="1" key="2">
    <citation type="journal article" date="2015" name="Data Brief">
        <title>Shoot transcriptome of the giant reed, Arundo donax.</title>
        <authorList>
            <person name="Barrero R.A."/>
            <person name="Guerrero F.D."/>
            <person name="Moolhuijzen P."/>
            <person name="Goolsby J.A."/>
            <person name="Tidwell J."/>
            <person name="Bellgard S.E."/>
            <person name="Bellgard M.I."/>
        </authorList>
    </citation>
    <scope>NUCLEOTIDE SEQUENCE</scope>
    <source>
        <tissue evidence="1">Shoot tissue taken approximately 20 cm above the soil surface</tissue>
    </source>
</reference>
<proteinExistence type="predicted"/>
<dbReference type="AlphaFoldDB" id="A0A0A9H749"/>